<protein>
    <submittedName>
        <fullName evidence="2">Uncharacterized protein</fullName>
    </submittedName>
</protein>
<dbReference type="WBParaSite" id="nRc.2.0.1.t23920-RA">
    <property type="protein sequence ID" value="nRc.2.0.1.t23920-RA"/>
    <property type="gene ID" value="nRc.2.0.1.g23920"/>
</dbReference>
<organism evidence="1 2">
    <name type="scientific">Romanomermis culicivorax</name>
    <name type="common">Nematode worm</name>
    <dbReference type="NCBI Taxonomy" id="13658"/>
    <lineage>
        <taxon>Eukaryota</taxon>
        <taxon>Metazoa</taxon>
        <taxon>Ecdysozoa</taxon>
        <taxon>Nematoda</taxon>
        <taxon>Enoplea</taxon>
        <taxon>Dorylaimia</taxon>
        <taxon>Mermithida</taxon>
        <taxon>Mermithoidea</taxon>
        <taxon>Mermithidae</taxon>
        <taxon>Romanomermis</taxon>
    </lineage>
</organism>
<keyword evidence="1" id="KW-1185">Reference proteome</keyword>
<sequence length="153" mass="17012">MVHKSHYPDVVIIDDSIIWSLVVDKCATISVPGATFDLLRNVIITLAKLMELGIIIHVGINDLLARHLIMLANTIHQKTNIFVVVSSVLPRKGDSCAESKVLKFCHCLAVQKKRCDEKCSVVDLFHKFDDRSLFDSGRVHLSQGGSCKFGQLL</sequence>
<dbReference type="AlphaFoldDB" id="A0A915JDQ3"/>
<dbReference type="SUPFAM" id="SSF52266">
    <property type="entry name" value="SGNH hydrolase"/>
    <property type="match status" value="1"/>
</dbReference>
<evidence type="ECO:0000313" key="1">
    <source>
        <dbReference type="Proteomes" id="UP000887565"/>
    </source>
</evidence>
<dbReference type="Proteomes" id="UP000887565">
    <property type="component" value="Unplaced"/>
</dbReference>
<name>A0A915JDQ3_ROMCU</name>
<proteinExistence type="predicted"/>
<evidence type="ECO:0000313" key="2">
    <source>
        <dbReference type="WBParaSite" id="nRc.2.0.1.t23920-RA"/>
    </source>
</evidence>
<accession>A0A915JDQ3</accession>
<reference evidence="2" key="1">
    <citation type="submission" date="2022-11" db="UniProtKB">
        <authorList>
            <consortium name="WormBaseParasite"/>
        </authorList>
    </citation>
    <scope>IDENTIFICATION</scope>
</reference>